<dbReference type="InterPro" id="IPR004628">
    <property type="entry name" value="Man_deHydtase"/>
</dbReference>
<reference evidence="11 12" key="1">
    <citation type="journal article" date="2016" name="Nat. Commun.">
        <title>Thousands of microbial genomes shed light on interconnected biogeochemical processes in an aquifer system.</title>
        <authorList>
            <person name="Anantharaman K."/>
            <person name="Brown C.T."/>
            <person name="Hug L.A."/>
            <person name="Sharon I."/>
            <person name="Castelle C.J."/>
            <person name="Probst A.J."/>
            <person name="Thomas B.C."/>
            <person name="Singh A."/>
            <person name="Wilkins M.J."/>
            <person name="Karaoz U."/>
            <person name="Brodie E.L."/>
            <person name="Williams K.H."/>
            <person name="Hubbard S.S."/>
            <person name="Banfield J.F."/>
        </authorList>
    </citation>
    <scope>NUCLEOTIDE SEQUENCE [LARGE SCALE GENOMIC DNA]</scope>
    <source>
        <strain evidence="12">RIFCSPLOWO2_12_FULL_64_10</strain>
    </source>
</reference>
<evidence type="ECO:0000256" key="10">
    <source>
        <dbReference type="ARBA" id="ARBA00023239"/>
    </source>
</evidence>
<organism evidence="11 12">
    <name type="scientific">Handelsmanbacteria sp. (strain RIFCSPLOWO2_12_FULL_64_10)</name>
    <dbReference type="NCBI Taxonomy" id="1817868"/>
    <lineage>
        <taxon>Bacteria</taxon>
        <taxon>Candidatus Handelsmaniibacteriota</taxon>
    </lineage>
</organism>
<proteinExistence type="inferred from homology"/>
<gene>
    <name evidence="11" type="ORF">A3F84_09680</name>
</gene>
<keyword evidence="8" id="KW-0408">Iron</keyword>
<evidence type="ECO:0000313" key="11">
    <source>
        <dbReference type="EMBL" id="OGG50690.1"/>
    </source>
</evidence>
<dbReference type="Pfam" id="PF03786">
    <property type="entry name" value="UxuA"/>
    <property type="match status" value="2"/>
</dbReference>
<comment type="cofactor">
    <cofactor evidence="2">
        <name>Mn(2+)</name>
        <dbReference type="ChEBI" id="CHEBI:29035"/>
    </cofactor>
</comment>
<evidence type="ECO:0000256" key="4">
    <source>
        <dbReference type="ARBA" id="ARBA00002713"/>
    </source>
</evidence>
<comment type="function">
    <text evidence="4">Catalyzes the dehydration of D-mannonate.</text>
</comment>
<dbReference type="UniPathway" id="UPA00246"/>
<evidence type="ECO:0000256" key="3">
    <source>
        <dbReference type="ARBA" id="ARBA00001954"/>
    </source>
</evidence>
<evidence type="ECO:0000256" key="6">
    <source>
        <dbReference type="ARBA" id="ARBA00007389"/>
    </source>
</evidence>
<sequence length="338" mass="38240">MAAKLMPIEPGVKIAAQMSPEPTEEDLQFARQMGVDHVVLWTDGAHANYDYFASRRELFEKAGLKIYGFGNRDVHNQDAIVLNLPNRDEKVEQYKRYLRDLGRAGIPYTTYAHMGNGIWSTGPEKTRGGAPARAFDLNKAQEGHWAGKLYQMPLTHGRRYTEEEIWDNFTRFIQEVAPVAEEAGVRVGIHPDDPPVPELGGIPRCIFSSFEGYRRALEIADSPSVGMCFCVGCWLEGGELMGRDVVESIRYFGERGKVFKVHFRNVHAPLPRFVETFVDDGYMDMYKVTKVLREVGFTGVMIPDHIPRMANDPRVGTAYTIAYMKALLKRANEEGERT</sequence>
<dbReference type="PANTHER" id="PTHR30387">
    <property type="entry name" value="MANNONATE DEHYDRATASE"/>
    <property type="match status" value="1"/>
</dbReference>
<comment type="pathway">
    <text evidence="5">Carbohydrate metabolism; pentose and glucuronate interconversion.</text>
</comment>
<evidence type="ECO:0000313" key="12">
    <source>
        <dbReference type="Proteomes" id="UP000178606"/>
    </source>
</evidence>
<evidence type="ECO:0000256" key="2">
    <source>
        <dbReference type="ARBA" id="ARBA00001936"/>
    </source>
</evidence>
<comment type="caution">
    <text evidence="11">The sequence shown here is derived from an EMBL/GenBank/DDBJ whole genome shotgun (WGS) entry which is preliminary data.</text>
</comment>
<comment type="catalytic activity">
    <reaction evidence="1">
        <text>D-mannonate = 2-dehydro-3-deoxy-D-gluconate + H2O</text>
        <dbReference type="Rhea" id="RHEA:20097"/>
        <dbReference type="ChEBI" id="CHEBI:15377"/>
        <dbReference type="ChEBI" id="CHEBI:17767"/>
        <dbReference type="ChEBI" id="CHEBI:57990"/>
        <dbReference type="EC" id="4.2.1.8"/>
    </reaction>
</comment>
<dbReference type="EC" id="4.2.1.8" evidence="7"/>
<dbReference type="PANTHER" id="PTHR30387:SF2">
    <property type="entry name" value="MANNONATE DEHYDRATASE"/>
    <property type="match status" value="1"/>
</dbReference>
<dbReference type="GO" id="GO:0008927">
    <property type="term" value="F:mannonate dehydratase activity"/>
    <property type="evidence" value="ECO:0007669"/>
    <property type="project" value="UniProtKB-EC"/>
</dbReference>
<dbReference type="Proteomes" id="UP000178606">
    <property type="component" value="Unassembled WGS sequence"/>
</dbReference>
<dbReference type="GO" id="GO:0030145">
    <property type="term" value="F:manganese ion binding"/>
    <property type="evidence" value="ECO:0007669"/>
    <property type="project" value="TreeGrafter"/>
</dbReference>
<dbReference type="SUPFAM" id="SSF51658">
    <property type="entry name" value="Xylose isomerase-like"/>
    <property type="match status" value="1"/>
</dbReference>
<dbReference type="GO" id="GO:0042840">
    <property type="term" value="P:D-glucuronate catabolic process"/>
    <property type="evidence" value="ECO:0007669"/>
    <property type="project" value="TreeGrafter"/>
</dbReference>
<accession>A0A1F6CNQ2</accession>
<keyword evidence="9" id="KW-0464">Manganese</keyword>
<dbReference type="GO" id="GO:0008198">
    <property type="term" value="F:ferrous iron binding"/>
    <property type="evidence" value="ECO:0007669"/>
    <property type="project" value="TreeGrafter"/>
</dbReference>
<comment type="similarity">
    <text evidence="6">Belongs to the mannonate dehydratase family.</text>
</comment>
<dbReference type="InterPro" id="IPR036237">
    <property type="entry name" value="Xyl_isomerase-like_sf"/>
</dbReference>
<dbReference type="EMBL" id="MFKF01000201">
    <property type="protein sequence ID" value="OGG50690.1"/>
    <property type="molecule type" value="Genomic_DNA"/>
</dbReference>
<evidence type="ECO:0000256" key="1">
    <source>
        <dbReference type="ARBA" id="ARBA00001794"/>
    </source>
</evidence>
<comment type="cofactor">
    <cofactor evidence="3">
        <name>Fe(2+)</name>
        <dbReference type="ChEBI" id="CHEBI:29033"/>
    </cofactor>
</comment>
<evidence type="ECO:0000256" key="7">
    <source>
        <dbReference type="ARBA" id="ARBA00012927"/>
    </source>
</evidence>
<keyword evidence="10" id="KW-0456">Lyase</keyword>
<dbReference type="AlphaFoldDB" id="A0A1F6CNQ2"/>
<name>A0A1F6CNQ2_HANXR</name>
<evidence type="ECO:0000256" key="8">
    <source>
        <dbReference type="ARBA" id="ARBA00023004"/>
    </source>
</evidence>
<evidence type="ECO:0000256" key="9">
    <source>
        <dbReference type="ARBA" id="ARBA00023211"/>
    </source>
</evidence>
<evidence type="ECO:0000256" key="5">
    <source>
        <dbReference type="ARBA" id="ARBA00004892"/>
    </source>
</evidence>
<protein>
    <recommendedName>
        <fullName evidence="7">mannonate dehydratase</fullName>
        <ecNumber evidence="7">4.2.1.8</ecNumber>
    </recommendedName>
</protein>
<dbReference type="Gene3D" id="3.20.20.150">
    <property type="entry name" value="Divalent-metal-dependent TIM barrel enzymes"/>
    <property type="match status" value="1"/>
</dbReference>